<keyword evidence="7 11" id="KW-0520">NAD</keyword>
<evidence type="ECO:0000256" key="9">
    <source>
        <dbReference type="ARBA" id="ARBA00023235"/>
    </source>
</evidence>
<evidence type="ECO:0000313" key="14">
    <source>
        <dbReference type="Proteomes" id="UP000199695"/>
    </source>
</evidence>
<evidence type="ECO:0000256" key="4">
    <source>
        <dbReference type="ARBA" id="ARBA00007637"/>
    </source>
</evidence>
<dbReference type="Gene3D" id="3.40.50.720">
    <property type="entry name" value="NAD(P)-binding Rossmann-like Domain"/>
    <property type="match status" value="1"/>
</dbReference>
<dbReference type="OrthoDB" id="9801785at2"/>
<comment type="pathway">
    <text evidence="3 11">Carbohydrate metabolism; galactose metabolism.</text>
</comment>
<comment type="subunit">
    <text evidence="11">Homodimer.</text>
</comment>
<reference evidence="13 14" key="1">
    <citation type="submission" date="2016-10" db="EMBL/GenBank/DDBJ databases">
        <authorList>
            <person name="de Groot N.N."/>
        </authorList>
    </citation>
    <scope>NUCLEOTIDE SEQUENCE [LARGE SCALE GENOMIC DNA]</scope>
    <source>
        <strain evidence="13 14">DSM 46701</strain>
    </source>
</reference>
<accession>A0A1H8CGA3</accession>
<dbReference type="InterPro" id="IPR036291">
    <property type="entry name" value="NAD(P)-bd_dom_sf"/>
</dbReference>
<organism evidence="13 14">
    <name type="scientific">Lihuaxuella thermophila</name>
    <dbReference type="NCBI Taxonomy" id="1173111"/>
    <lineage>
        <taxon>Bacteria</taxon>
        <taxon>Bacillati</taxon>
        <taxon>Bacillota</taxon>
        <taxon>Bacilli</taxon>
        <taxon>Bacillales</taxon>
        <taxon>Thermoactinomycetaceae</taxon>
        <taxon>Lihuaxuella</taxon>
    </lineage>
</organism>
<evidence type="ECO:0000256" key="8">
    <source>
        <dbReference type="ARBA" id="ARBA00023144"/>
    </source>
</evidence>
<protein>
    <recommendedName>
        <fullName evidence="6 11">UDP-glucose 4-epimerase</fullName>
        <ecNumber evidence="5 11">5.1.3.2</ecNumber>
    </recommendedName>
</protein>
<dbReference type="GO" id="GO:0033499">
    <property type="term" value="P:galactose catabolic process via UDP-galactose, Leloir pathway"/>
    <property type="evidence" value="ECO:0007669"/>
    <property type="project" value="TreeGrafter"/>
</dbReference>
<comment type="catalytic activity">
    <reaction evidence="1 11">
        <text>UDP-alpha-D-glucose = UDP-alpha-D-galactose</text>
        <dbReference type="Rhea" id="RHEA:22168"/>
        <dbReference type="ChEBI" id="CHEBI:58885"/>
        <dbReference type="ChEBI" id="CHEBI:66914"/>
        <dbReference type="EC" id="5.1.3.2"/>
    </reaction>
</comment>
<evidence type="ECO:0000256" key="3">
    <source>
        <dbReference type="ARBA" id="ARBA00004947"/>
    </source>
</evidence>
<dbReference type="InterPro" id="IPR005886">
    <property type="entry name" value="UDP_G4E"/>
</dbReference>
<comment type="cofactor">
    <cofactor evidence="2 11">
        <name>NAD(+)</name>
        <dbReference type="ChEBI" id="CHEBI:57540"/>
    </cofactor>
</comment>
<keyword evidence="14" id="KW-1185">Reference proteome</keyword>
<feature type="domain" description="NAD-dependent epimerase/dehydratase" evidence="12">
    <location>
        <begin position="2"/>
        <end position="252"/>
    </location>
</feature>
<evidence type="ECO:0000313" key="13">
    <source>
        <dbReference type="EMBL" id="SEM93464.1"/>
    </source>
</evidence>
<keyword evidence="8" id="KW-0299">Galactose metabolism</keyword>
<evidence type="ECO:0000256" key="5">
    <source>
        <dbReference type="ARBA" id="ARBA00013189"/>
    </source>
</evidence>
<dbReference type="SUPFAM" id="SSF51735">
    <property type="entry name" value="NAD(P)-binding Rossmann-fold domains"/>
    <property type="match status" value="1"/>
</dbReference>
<evidence type="ECO:0000256" key="2">
    <source>
        <dbReference type="ARBA" id="ARBA00001911"/>
    </source>
</evidence>
<dbReference type="EMBL" id="FOCQ01000003">
    <property type="protein sequence ID" value="SEM93464.1"/>
    <property type="molecule type" value="Genomic_DNA"/>
</dbReference>
<dbReference type="STRING" id="1173111.SAMN05444955_103248"/>
<evidence type="ECO:0000259" key="12">
    <source>
        <dbReference type="Pfam" id="PF01370"/>
    </source>
</evidence>
<dbReference type="RefSeq" id="WP_089965870.1">
    <property type="nucleotide sequence ID" value="NZ_FOCQ01000003.1"/>
</dbReference>
<dbReference type="GO" id="GO:0003978">
    <property type="term" value="F:UDP-glucose 4-epimerase activity"/>
    <property type="evidence" value="ECO:0007669"/>
    <property type="project" value="UniProtKB-UniRule"/>
</dbReference>
<dbReference type="NCBIfam" id="TIGR01179">
    <property type="entry name" value="galE"/>
    <property type="match status" value="1"/>
</dbReference>
<comment type="similarity">
    <text evidence="4 11">Belongs to the NAD(P)-dependent epimerase/dehydratase family.</text>
</comment>
<evidence type="ECO:0000256" key="10">
    <source>
        <dbReference type="ARBA" id="ARBA00023277"/>
    </source>
</evidence>
<sequence>MILVIGGAGYIGSHAVKLLLDQGYQVVVFDNLSTGHQEAVDPRAVFVQGELGSRTDLDHLFSKYPIEGVMHFAAHIQVGESVTDPFKYYENNVASTLTLLSVMLQHGVKKLIFSSTAAVYGLPEEDVIQEELPANPINPYGRSKWMVEQILQDFSYAYGLEYVALRYFNAAGADQSGKIGEDHDPETHLIPVILQHLLGLREKITVFGTDYPTPDGTCIRDYIHVVDLVEAHIYAMRALLDNRVKNEAFNLGTGHGYSVKEVIDMCEKVTGKKATVEYGARREGDPPKLVASSEKMHRVLGWKPTHNLEDIVRTAWNWHRNHPNGYVDKRHHV</sequence>
<keyword evidence="10 11" id="KW-0119">Carbohydrate metabolism</keyword>
<evidence type="ECO:0000256" key="6">
    <source>
        <dbReference type="ARBA" id="ARBA00018569"/>
    </source>
</evidence>
<name>A0A1H8CGA3_9BACL</name>
<dbReference type="Pfam" id="PF01370">
    <property type="entry name" value="Epimerase"/>
    <property type="match status" value="1"/>
</dbReference>
<evidence type="ECO:0000256" key="7">
    <source>
        <dbReference type="ARBA" id="ARBA00023027"/>
    </source>
</evidence>
<gene>
    <name evidence="13" type="ORF">SAMN05444955_103248</name>
</gene>
<proteinExistence type="inferred from homology"/>
<dbReference type="PANTHER" id="PTHR43725">
    <property type="entry name" value="UDP-GLUCOSE 4-EPIMERASE"/>
    <property type="match status" value="1"/>
</dbReference>
<evidence type="ECO:0000256" key="11">
    <source>
        <dbReference type="RuleBase" id="RU366046"/>
    </source>
</evidence>
<dbReference type="UniPathway" id="UPA00214"/>
<dbReference type="AlphaFoldDB" id="A0A1H8CGA3"/>
<dbReference type="Proteomes" id="UP000199695">
    <property type="component" value="Unassembled WGS sequence"/>
</dbReference>
<dbReference type="PANTHER" id="PTHR43725:SF53">
    <property type="entry name" value="UDP-ARABINOSE 4-EPIMERASE 1"/>
    <property type="match status" value="1"/>
</dbReference>
<dbReference type="InterPro" id="IPR001509">
    <property type="entry name" value="Epimerase_deHydtase"/>
</dbReference>
<evidence type="ECO:0000256" key="1">
    <source>
        <dbReference type="ARBA" id="ARBA00000083"/>
    </source>
</evidence>
<dbReference type="Gene3D" id="3.90.25.10">
    <property type="entry name" value="UDP-galactose 4-epimerase, domain 1"/>
    <property type="match status" value="1"/>
</dbReference>
<dbReference type="CDD" id="cd05247">
    <property type="entry name" value="UDP_G4E_1_SDR_e"/>
    <property type="match status" value="1"/>
</dbReference>
<keyword evidence="9 11" id="KW-0413">Isomerase</keyword>
<dbReference type="EC" id="5.1.3.2" evidence="5 11"/>